<dbReference type="InterPro" id="IPR010930">
    <property type="entry name" value="Flg_bb/hook_C_dom"/>
</dbReference>
<dbReference type="AlphaFoldDB" id="A0A1H6IY82"/>
<evidence type="ECO:0000256" key="6">
    <source>
        <dbReference type="RuleBase" id="RU362062"/>
    </source>
</evidence>
<evidence type="ECO:0000256" key="3">
    <source>
        <dbReference type="ARBA" id="ARBA00017941"/>
    </source>
</evidence>
<dbReference type="RefSeq" id="WP_068227603.1">
    <property type="nucleotide sequence ID" value="NZ_DASWWU010000014.1"/>
</dbReference>
<dbReference type="InterPro" id="IPR006299">
    <property type="entry name" value="FlgC"/>
</dbReference>
<dbReference type="Pfam" id="PF00460">
    <property type="entry name" value="Flg_bb_rod"/>
    <property type="match status" value="1"/>
</dbReference>
<dbReference type="InterPro" id="IPR001444">
    <property type="entry name" value="Flag_bb_rod_N"/>
</dbReference>
<comment type="subunit">
    <text evidence="5 6">The basal body constitutes a major portion of the flagellar organelle and consists of four rings (L,P,S, and M) mounted on a central rod. The rod consists of about 26 subunits of FlgG in the distal portion, and FlgB, FlgC and FlgF are thought to build up the proximal portion of the rod with about 6 subunits each.</text>
</comment>
<evidence type="ECO:0000259" key="7">
    <source>
        <dbReference type="Pfam" id="PF00460"/>
    </source>
</evidence>
<sequence length="138" mass="15009">MSFNSIYDVSGSAMRAQVMRLDTIASNLANADTASATEAGAFRALKPVFAALYKQTADSQSLSAEVQMLGVTTSSRPVEQRYEPNNPLANQDGYVFYSNVNVLEEMADMMSASRSYQTSVEVMGRVSSMQQSVLRLGQ</sequence>
<dbReference type="EMBL" id="FNXF01000001">
    <property type="protein sequence ID" value="SEH54641.1"/>
    <property type="molecule type" value="Genomic_DNA"/>
</dbReference>
<comment type="similarity">
    <text evidence="2">Belongs to the flagella basal body rod proteins family.</text>
</comment>
<keyword evidence="10" id="KW-1185">Reference proteome</keyword>
<reference evidence="10" key="1">
    <citation type="submission" date="2016-10" db="EMBL/GenBank/DDBJ databases">
        <authorList>
            <person name="Varghese N."/>
            <person name="Submissions S."/>
        </authorList>
    </citation>
    <scope>NUCLEOTIDE SEQUENCE [LARGE SCALE GENOMIC DNA]</scope>
    <source>
        <strain evidence="10">DSM 17616</strain>
    </source>
</reference>
<feature type="domain" description="Flagellar basal body rod protein N-terminal" evidence="7">
    <location>
        <begin position="9"/>
        <end position="34"/>
    </location>
</feature>
<dbReference type="GO" id="GO:0030694">
    <property type="term" value="C:bacterial-type flagellum basal body, rod"/>
    <property type="evidence" value="ECO:0007669"/>
    <property type="project" value="UniProtKB-UniRule"/>
</dbReference>
<evidence type="ECO:0000313" key="9">
    <source>
        <dbReference type="EMBL" id="SEH54641.1"/>
    </source>
</evidence>
<feature type="domain" description="Flagellar basal-body/hook protein C-terminal" evidence="8">
    <location>
        <begin position="92"/>
        <end position="136"/>
    </location>
</feature>
<evidence type="ECO:0000259" key="8">
    <source>
        <dbReference type="Pfam" id="PF06429"/>
    </source>
</evidence>
<dbReference type="PANTHER" id="PTHR30435">
    <property type="entry name" value="FLAGELLAR PROTEIN"/>
    <property type="match status" value="1"/>
</dbReference>
<evidence type="ECO:0000256" key="5">
    <source>
        <dbReference type="ARBA" id="ARBA00025933"/>
    </source>
</evidence>
<dbReference type="Pfam" id="PF06429">
    <property type="entry name" value="Flg_bbr_C"/>
    <property type="match status" value="1"/>
</dbReference>
<dbReference type="PANTHER" id="PTHR30435:SF29">
    <property type="entry name" value="FLAGELLAR BASAL-BODY ROD PROTEIN FLGC"/>
    <property type="match status" value="1"/>
</dbReference>
<evidence type="ECO:0000256" key="1">
    <source>
        <dbReference type="ARBA" id="ARBA00004117"/>
    </source>
</evidence>
<dbReference type="Proteomes" id="UP000199371">
    <property type="component" value="Unassembled WGS sequence"/>
</dbReference>
<name>A0A1H6IY82_9GAMM</name>
<keyword evidence="9" id="KW-0282">Flagellum</keyword>
<organism evidence="9 10">
    <name type="scientific">Rheinheimera pacifica</name>
    <dbReference type="NCBI Taxonomy" id="173990"/>
    <lineage>
        <taxon>Bacteria</taxon>
        <taxon>Pseudomonadati</taxon>
        <taxon>Pseudomonadota</taxon>
        <taxon>Gammaproteobacteria</taxon>
        <taxon>Chromatiales</taxon>
        <taxon>Chromatiaceae</taxon>
        <taxon>Rheinheimera</taxon>
    </lineage>
</organism>
<evidence type="ECO:0000256" key="4">
    <source>
        <dbReference type="ARBA" id="ARBA00023143"/>
    </source>
</evidence>
<accession>A0A1H6IY82</accession>
<keyword evidence="9" id="KW-0969">Cilium</keyword>
<protein>
    <recommendedName>
        <fullName evidence="3 6">Flagellar basal-body rod protein FlgC</fullName>
    </recommendedName>
</protein>
<dbReference type="STRING" id="173990.SAMN05660691_00025"/>
<dbReference type="GO" id="GO:0071978">
    <property type="term" value="P:bacterial-type flagellum-dependent swarming motility"/>
    <property type="evidence" value="ECO:0007669"/>
    <property type="project" value="TreeGrafter"/>
</dbReference>
<keyword evidence="4 6" id="KW-0975">Bacterial flagellum</keyword>
<proteinExistence type="inferred from homology"/>
<dbReference type="OrthoDB" id="9794148at2"/>
<evidence type="ECO:0000256" key="2">
    <source>
        <dbReference type="ARBA" id="ARBA00009677"/>
    </source>
</evidence>
<keyword evidence="9" id="KW-0966">Cell projection</keyword>
<comment type="subcellular location">
    <subcellularLocation>
        <location evidence="1 6">Bacterial flagellum basal body</location>
    </subcellularLocation>
</comment>
<evidence type="ECO:0000313" key="10">
    <source>
        <dbReference type="Proteomes" id="UP000199371"/>
    </source>
</evidence>
<gene>
    <name evidence="9" type="ORF">SAMN05660691_00025</name>
</gene>
<dbReference type="NCBIfam" id="TIGR01395">
    <property type="entry name" value="FlgC"/>
    <property type="match status" value="1"/>
</dbReference>